<feature type="compositionally biased region" description="Basic and acidic residues" evidence="1">
    <location>
        <begin position="95"/>
        <end position="109"/>
    </location>
</feature>
<protein>
    <submittedName>
        <fullName evidence="2">Uncharacterized protein</fullName>
    </submittedName>
</protein>
<sequence>MYNEEIIEGVDAIDINESLSSALFLIHGECTVDPFEVGWFVDVGRRRRERLVGECLVDSYAAIEVIKGDVLSHLITGIDSAQEFSQLGVANGRPGTREEETIEGRHRYN</sequence>
<evidence type="ECO:0000256" key="1">
    <source>
        <dbReference type="SAM" id="MobiDB-lite"/>
    </source>
</evidence>
<reference evidence="3" key="1">
    <citation type="submission" date="2022-10" db="EMBL/GenBank/DDBJ databases">
        <title>Genome assembly of Pristionchus species.</title>
        <authorList>
            <person name="Yoshida K."/>
            <person name="Sommer R.J."/>
        </authorList>
    </citation>
    <scope>NUCLEOTIDE SEQUENCE [LARGE SCALE GENOMIC DNA]</scope>
    <source>
        <strain evidence="3">RS5460</strain>
    </source>
</reference>
<dbReference type="AlphaFoldDB" id="A0AAN5DCJ9"/>
<keyword evidence="3" id="KW-1185">Reference proteome</keyword>
<evidence type="ECO:0000313" key="3">
    <source>
        <dbReference type="Proteomes" id="UP001328107"/>
    </source>
</evidence>
<name>A0AAN5DCJ9_9BILA</name>
<organism evidence="2 3">
    <name type="scientific">Pristionchus mayeri</name>
    <dbReference type="NCBI Taxonomy" id="1317129"/>
    <lineage>
        <taxon>Eukaryota</taxon>
        <taxon>Metazoa</taxon>
        <taxon>Ecdysozoa</taxon>
        <taxon>Nematoda</taxon>
        <taxon>Chromadorea</taxon>
        <taxon>Rhabditida</taxon>
        <taxon>Rhabditina</taxon>
        <taxon>Diplogasteromorpha</taxon>
        <taxon>Diplogasteroidea</taxon>
        <taxon>Neodiplogasteridae</taxon>
        <taxon>Pristionchus</taxon>
    </lineage>
</organism>
<comment type="caution">
    <text evidence="2">The sequence shown here is derived from an EMBL/GenBank/DDBJ whole genome shotgun (WGS) entry which is preliminary data.</text>
</comment>
<evidence type="ECO:0000313" key="2">
    <source>
        <dbReference type="EMBL" id="GMR60536.1"/>
    </source>
</evidence>
<dbReference type="EMBL" id="BTRK01000006">
    <property type="protein sequence ID" value="GMR60536.1"/>
    <property type="molecule type" value="Genomic_DNA"/>
</dbReference>
<accession>A0AAN5DCJ9</accession>
<feature type="region of interest" description="Disordered" evidence="1">
    <location>
        <begin position="89"/>
        <end position="109"/>
    </location>
</feature>
<dbReference type="Proteomes" id="UP001328107">
    <property type="component" value="Unassembled WGS sequence"/>
</dbReference>
<gene>
    <name evidence="2" type="ORF">PMAYCL1PPCAC_30731</name>
</gene>
<proteinExistence type="predicted"/>